<feature type="compositionally biased region" description="Basic residues" evidence="1">
    <location>
        <begin position="188"/>
        <end position="207"/>
    </location>
</feature>
<evidence type="ECO:0000313" key="3">
    <source>
        <dbReference type="EMBL" id="KAF1769858.1"/>
    </source>
</evidence>
<keyword evidence="2" id="KW-0472">Membrane</keyword>
<name>A0A6A5HPL7_CAERE</name>
<evidence type="ECO:0000313" key="4">
    <source>
        <dbReference type="Proteomes" id="UP000483820"/>
    </source>
</evidence>
<organism evidence="3 4">
    <name type="scientific">Caenorhabditis remanei</name>
    <name type="common">Caenorhabditis vulgaris</name>
    <dbReference type="NCBI Taxonomy" id="31234"/>
    <lineage>
        <taxon>Eukaryota</taxon>
        <taxon>Metazoa</taxon>
        <taxon>Ecdysozoa</taxon>
        <taxon>Nematoda</taxon>
        <taxon>Chromadorea</taxon>
        <taxon>Rhabditida</taxon>
        <taxon>Rhabditina</taxon>
        <taxon>Rhabditomorpha</taxon>
        <taxon>Rhabditoidea</taxon>
        <taxon>Rhabditidae</taxon>
        <taxon>Peloderinae</taxon>
        <taxon>Caenorhabditis</taxon>
    </lineage>
</organism>
<protein>
    <submittedName>
        <fullName evidence="3">Uncharacterized protein</fullName>
    </submittedName>
</protein>
<proteinExistence type="predicted"/>
<comment type="caution">
    <text evidence="3">The sequence shown here is derived from an EMBL/GenBank/DDBJ whole genome shotgun (WGS) entry which is preliminary data.</text>
</comment>
<dbReference type="EMBL" id="WUAV01000001">
    <property type="protein sequence ID" value="KAF1769858.1"/>
    <property type="molecule type" value="Genomic_DNA"/>
</dbReference>
<keyword evidence="2" id="KW-1133">Transmembrane helix</keyword>
<sequence>MSSKLPSKSVATAAVTQSIRSASKSVKTSTELVWTYIRGSNIEIREVHDNNYPVWFWWLIVAGCMICCISCMAWVVCALFFFKREKPCTHTVHVVVDHEAGSPRKQTRSPKKEEEAVPDGPSPNVNPPTDGNGSFTNPLTPDYARSSKRSSRKEGGAPKKPEPLPDAAGGSKKSAKSGKSGKSSGSRKSSKNGSKKSSKNSSKKSGKSSKSAEPIDRQDGGKDKEYCIEMDSNDIEMASEPIKYGFFQKISRSMFHSKGC</sequence>
<dbReference type="CTD" id="9815638"/>
<reference evidence="3 4" key="1">
    <citation type="submission" date="2019-12" db="EMBL/GenBank/DDBJ databases">
        <title>Chromosome-level assembly of the Caenorhabditis remanei genome.</title>
        <authorList>
            <person name="Teterina A.A."/>
            <person name="Willis J.H."/>
            <person name="Phillips P.C."/>
        </authorList>
    </citation>
    <scope>NUCLEOTIDE SEQUENCE [LARGE SCALE GENOMIC DNA]</scope>
    <source>
        <strain evidence="3 4">PX506</strain>
        <tissue evidence="3">Whole organism</tissue>
    </source>
</reference>
<keyword evidence="2" id="KW-0812">Transmembrane</keyword>
<dbReference type="KEGG" id="crq:GCK72_001675"/>
<dbReference type="RefSeq" id="XP_003114937.2">
    <property type="nucleotide sequence ID" value="XM_003114889.2"/>
</dbReference>
<accession>A0A6A5HPL7</accession>
<feature type="compositionally biased region" description="Basic and acidic residues" evidence="1">
    <location>
        <begin position="213"/>
        <end position="226"/>
    </location>
</feature>
<evidence type="ECO:0000256" key="1">
    <source>
        <dbReference type="SAM" id="MobiDB-lite"/>
    </source>
</evidence>
<dbReference type="Proteomes" id="UP000483820">
    <property type="component" value="Chromosome I"/>
</dbReference>
<feature type="compositionally biased region" description="Basic and acidic residues" evidence="1">
    <location>
        <begin position="152"/>
        <end position="163"/>
    </location>
</feature>
<feature type="region of interest" description="Disordered" evidence="1">
    <location>
        <begin position="99"/>
        <end position="226"/>
    </location>
</feature>
<feature type="compositionally biased region" description="Low complexity" evidence="1">
    <location>
        <begin position="167"/>
        <end position="187"/>
    </location>
</feature>
<gene>
    <name evidence="3" type="ORF">GCK72_001675</name>
</gene>
<dbReference type="GeneID" id="9815638"/>
<evidence type="ECO:0000256" key="2">
    <source>
        <dbReference type="SAM" id="Phobius"/>
    </source>
</evidence>
<dbReference type="AlphaFoldDB" id="A0A6A5HPL7"/>
<feature type="compositionally biased region" description="Polar residues" evidence="1">
    <location>
        <begin position="127"/>
        <end position="139"/>
    </location>
</feature>
<feature type="transmembrane region" description="Helical" evidence="2">
    <location>
        <begin position="55"/>
        <end position="82"/>
    </location>
</feature>